<evidence type="ECO:0000313" key="2">
    <source>
        <dbReference type="Proteomes" id="UP000324222"/>
    </source>
</evidence>
<comment type="caution">
    <text evidence="1">The sequence shown here is derived from an EMBL/GenBank/DDBJ whole genome shotgun (WGS) entry which is preliminary data.</text>
</comment>
<organism evidence="1 2">
    <name type="scientific">Portunus trituberculatus</name>
    <name type="common">Swimming crab</name>
    <name type="synonym">Neptunus trituberculatus</name>
    <dbReference type="NCBI Taxonomy" id="210409"/>
    <lineage>
        <taxon>Eukaryota</taxon>
        <taxon>Metazoa</taxon>
        <taxon>Ecdysozoa</taxon>
        <taxon>Arthropoda</taxon>
        <taxon>Crustacea</taxon>
        <taxon>Multicrustacea</taxon>
        <taxon>Malacostraca</taxon>
        <taxon>Eumalacostraca</taxon>
        <taxon>Eucarida</taxon>
        <taxon>Decapoda</taxon>
        <taxon>Pleocyemata</taxon>
        <taxon>Brachyura</taxon>
        <taxon>Eubrachyura</taxon>
        <taxon>Portunoidea</taxon>
        <taxon>Portunidae</taxon>
        <taxon>Portuninae</taxon>
        <taxon>Portunus</taxon>
    </lineage>
</organism>
<dbReference type="AlphaFoldDB" id="A0A5B7GAA8"/>
<proteinExistence type="predicted"/>
<dbReference type="Proteomes" id="UP000324222">
    <property type="component" value="Unassembled WGS sequence"/>
</dbReference>
<keyword evidence="2" id="KW-1185">Reference proteome</keyword>
<reference evidence="1 2" key="1">
    <citation type="submission" date="2019-05" db="EMBL/GenBank/DDBJ databases">
        <title>Another draft genome of Portunus trituberculatus and its Hox gene families provides insights of decapod evolution.</title>
        <authorList>
            <person name="Jeong J.-H."/>
            <person name="Song I."/>
            <person name="Kim S."/>
            <person name="Choi T."/>
            <person name="Kim D."/>
            <person name="Ryu S."/>
            <person name="Kim W."/>
        </authorList>
    </citation>
    <scope>NUCLEOTIDE SEQUENCE [LARGE SCALE GENOMIC DNA]</scope>
    <source>
        <tissue evidence="1">Muscle</tissue>
    </source>
</reference>
<sequence>MATLTRVHDAVTSAVATFSSRQHLVFGVNTRVAATIVQRVRAAPGRRGVHLPPLTARERNAITTQHPAVTPCPSVAHPHLIQPDAAFPVNNFLYGLMTARRK</sequence>
<dbReference type="EMBL" id="VSRR010012440">
    <property type="protein sequence ID" value="MPC54549.1"/>
    <property type="molecule type" value="Genomic_DNA"/>
</dbReference>
<evidence type="ECO:0000313" key="1">
    <source>
        <dbReference type="EMBL" id="MPC54549.1"/>
    </source>
</evidence>
<accession>A0A5B7GAA8</accession>
<protein>
    <submittedName>
        <fullName evidence="1">Uncharacterized protein</fullName>
    </submittedName>
</protein>
<name>A0A5B7GAA8_PORTR</name>
<gene>
    <name evidence="1" type="ORF">E2C01_048470</name>
</gene>